<keyword evidence="2 4" id="KW-0732">Signal</keyword>
<dbReference type="RefSeq" id="WP_162856013.1">
    <property type="nucleotide sequence ID" value="NZ_CP038145.1"/>
</dbReference>
<evidence type="ECO:0000256" key="3">
    <source>
        <dbReference type="PIRSR" id="PIRSR000029-1"/>
    </source>
</evidence>
<dbReference type="AlphaFoldDB" id="A0A4P7CGJ5"/>
<dbReference type="SUPFAM" id="SSF47175">
    <property type="entry name" value="Cytochromes"/>
    <property type="match status" value="1"/>
</dbReference>
<keyword evidence="3" id="KW-0349">Heme</keyword>
<feature type="chain" id="PRO_5020188525" evidence="4">
    <location>
        <begin position="23"/>
        <end position="123"/>
    </location>
</feature>
<feature type="binding site" description="axial binding residue" evidence="3">
    <location>
        <position position="29"/>
    </location>
    <ligand>
        <name>heme b</name>
        <dbReference type="ChEBI" id="CHEBI:60344"/>
    </ligand>
    <ligandPart>
        <name>Fe</name>
        <dbReference type="ChEBI" id="CHEBI:18248"/>
    </ligandPart>
</feature>
<name>A0A4P7CGJ5_9PAST</name>
<accession>A0A4P7CGJ5</accession>
<keyword evidence="3" id="KW-0479">Metal-binding</keyword>
<dbReference type="GO" id="GO:0042597">
    <property type="term" value="C:periplasmic space"/>
    <property type="evidence" value="ECO:0007669"/>
    <property type="project" value="InterPro"/>
</dbReference>
<protein>
    <submittedName>
        <fullName evidence="5">Cytochrome B562</fullName>
    </submittedName>
</protein>
<dbReference type="EMBL" id="CP038145">
    <property type="protein sequence ID" value="QBQ63054.1"/>
    <property type="molecule type" value="Genomic_DNA"/>
</dbReference>
<sequence>MNKKLKSLLAVSILAITVPVLANSIETSMKQMDKQISVLSSATDSETFLKHTPTFIEAAKASQNARPKGLNDRQFKDYQSGLQQVIDVVGQAETLAKEGKLDEAKSVLNQLGPIKKAYHKKYK</sequence>
<keyword evidence="3" id="KW-0408">Iron</keyword>
<dbReference type="PIRSF" id="PIRSF000029">
    <property type="entry name" value="Cytochrome_b562"/>
    <property type="match status" value="1"/>
</dbReference>
<feature type="signal peptide" evidence="4">
    <location>
        <begin position="1"/>
        <end position="22"/>
    </location>
</feature>
<dbReference type="GO" id="GO:0022900">
    <property type="term" value="P:electron transport chain"/>
    <property type="evidence" value="ECO:0007669"/>
    <property type="project" value="InterPro"/>
</dbReference>
<comment type="cofactor">
    <cofactor evidence="3">
        <name>heme b</name>
        <dbReference type="ChEBI" id="CHEBI:60344"/>
    </cofactor>
    <text evidence="3">Binds 1 heme b (iron(II)-protoporphyrin IX) group per molecule.</text>
</comment>
<proteinExistence type="inferred from homology"/>
<organism evidence="5 6">
    <name type="scientific">Actinobacillus indolicus</name>
    <dbReference type="NCBI Taxonomy" id="51049"/>
    <lineage>
        <taxon>Bacteria</taxon>
        <taxon>Pseudomonadati</taxon>
        <taxon>Pseudomonadota</taxon>
        <taxon>Gammaproteobacteria</taxon>
        <taxon>Pasteurellales</taxon>
        <taxon>Pasteurellaceae</taxon>
        <taxon>Actinobacillus</taxon>
    </lineage>
</organism>
<feature type="binding site" description="axial binding residue" evidence="3">
    <location>
        <position position="119"/>
    </location>
    <ligand>
        <name>heme b</name>
        <dbReference type="ChEBI" id="CHEBI:60344"/>
    </ligand>
    <ligandPart>
        <name>Fe</name>
        <dbReference type="ChEBI" id="CHEBI:18248"/>
    </ligandPart>
</feature>
<evidence type="ECO:0000313" key="5">
    <source>
        <dbReference type="EMBL" id="QBQ63054.1"/>
    </source>
</evidence>
<dbReference type="Proteomes" id="UP000294444">
    <property type="component" value="Chromosome"/>
</dbReference>
<comment type="similarity">
    <text evidence="1">Belongs to the cytochrome b562 family.</text>
</comment>
<dbReference type="Pfam" id="PF07361">
    <property type="entry name" value="Cytochrom_B562"/>
    <property type="match status" value="1"/>
</dbReference>
<evidence type="ECO:0000256" key="4">
    <source>
        <dbReference type="SAM" id="SignalP"/>
    </source>
</evidence>
<dbReference type="GO" id="GO:0009055">
    <property type="term" value="F:electron transfer activity"/>
    <property type="evidence" value="ECO:0007669"/>
    <property type="project" value="InterPro"/>
</dbReference>
<dbReference type="InterPro" id="IPR009155">
    <property type="entry name" value="Cyt_b562"/>
</dbReference>
<gene>
    <name evidence="5" type="ORF">EXH44_01820</name>
</gene>
<dbReference type="InterPro" id="IPR010980">
    <property type="entry name" value="Cyt_c/b562"/>
</dbReference>
<dbReference type="Gene3D" id="1.20.120.10">
    <property type="entry name" value="Cytochrome c/b562"/>
    <property type="match status" value="1"/>
</dbReference>
<dbReference type="GO" id="GO:0005506">
    <property type="term" value="F:iron ion binding"/>
    <property type="evidence" value="ECO:0007669"/>
    <property type="project" value="InterPro"/>
</dbReference>
<evidence type="ECO:0000256" key="2">
    <source>
        <dbReference type="ARBA" id="ARBA00022729"/>
    </source>
</evidence>
<dbReference type="GO" id="GO:0020037">
    <property type="term" value="F:heme binding"/>
    <property type="evidence" value="ECO:0007669"/>
    <property type="project" value="InterPro"/>
</dbReference>
<evidence type="ECO:0000313" key="6">
    <source>
        <dbReference type="Proteomes" id="UP000294444"/>
    </source>
</evidence>
<dbReference type="KEGG" id="aio:EXH44_01820"/>
<keyword evidence="6" id="KW-1185">Reference proteome</keyword>
<evidence type="ECO:0000256" key="1">
    <source>
        <dbReference type="ARBA" id="ARBA00005523"/>
    </source>
</evidence>
<reference evidence="5 6" key="1">
    <citation type="submission" date="2019-03" db="EMBL/GenBank/DDBJ databases">
        <authorList>
            <person name="Che Y."/>
            <person name="Zhou L."/>
        </authorList>
    </citation>
    <scope>NUCLEOTIDE SEQUENCE [LARGE SCALE GENOMIC DNA]</scope>
    <source>
        <strain evidence="5 6">AIFJ1607</strain>
    </source>
</reference>